<dbReference type="PANTHER" id="PTHR30309:SF0">
    <property type="entry name" value="GLYCEROL-3-PHOSPHATE ACYLTRANSFERASE-RELATED"/>
    <property type="match status" value="1"/>
</dbReference>
<comment type="caution">
    <text evidence="11">The sequence shown here is derived from an EMBL/GenBank/DDBJ whole genome shotgun (WGS) entry which is preliminary data.</text>
</comment>
<gene>
    <name evidence="11" type="ORF">OO17_29305</name>
</gene>
<dbReference type="PANTHER" id="PTHR30309">
    <property type="entry name" value="INNER MEMBRANE PROTEIN YGIH"/>
    <property type="match status" value="1"/>
</dbReference>
<dbReference type="RefSeq" id="WP_044418899.1">
    <property type="nucleotide sequence ID" value="NZ_JXXE01000825.1"/>
</dbReference>
<dbReference type="SMART" id="SM01207">
    <property type="entry name" value="G3P_acyltransf"/>
    <property type="match status" value="1"/>
</dbReference>
<dbReference type="EMBL" id="JXXE01000825">
    <property type="protein sequence ID" value="KIZ32802.1"/>
    <property type="molecule type" value="Genomic_DNA"/>
</dbReference>
<sequence>PAAVVFCVLWLATALTSRYSSLSALVAAFITPIFLWWFGHPALASLFAVLTLLLFYMHRDNIARLQAGTEGKIGEKK</sequence>
<keyword evidence="2" id="KW-0444">Lipid biosynthesis</keyword>
<dbReference type="InterPro" id="IPR003811">
    <property type="entry name" value="G3P_acylTferase_PlsY"/>
</dbReference>
<keyword evidence="5 10" id="KW-1133">Transmembrane helix</keyword>
<evidence type="ECO:0000256" key="2">
    <source>
        <dbReference type="ARBA" id="ARBA00022516"/>
    </source>
</evidence>
<dbReference type="GO" id="GO:0008654">
    <property type="term" value="P:phospholipid biosynthetic process"/>
    <property type="evidence" value="ECO:0007669"/>
    <property type="project" value="UniProtKB-KW"/>
</dbReference>
<protein>
    <submittedName>
        <fullName evidence="11">Glycerol-3-phosphate acyltransferase</fullName>
    </submittedName>
</protein>
<evidence type="ECO:0000313" key="11">
    <source>
        <dbReference type="EMBL" id="KIZ32802.1"/>
    </source>
</evidence>
<keyword evidence="1" id="KW-1003">Cell membrane</keyword>
<dbReference type="AlphaFoldDB" id="A0A0D7DZI8"/>
<organism evidence="11 12">
    <name type="scientific">Rhodopseudomonas palustris</name>
    <dbReference type="NCBI Taxonomy" id="1076"/>
    <lineage>
        <taxon>Bacteria</taxon>
        <taxon>Pseudomonadati</taxon>
        <taxon>Pseudomonadota</taxon>
        <taxon>Alphaproteobacteria</taxon>
        <taxon>Hyphomicrobiales</taxon>
        <taxon>Nitrobacteraceae</taxon>
        <taxon>Rhodopseudomonas</taxon>
    </lineage>
</organism>
<keyword evidence="6" id="KW-0443">Lipid metabolism</keyword>
<evidence type="ECO:0000313" key="12">
    <source>
        <dbReference type="Proteomes" id="UP000032515"/>
    </source>
</evidence>
<accession>A0A0D7DZI8</accession>
<evidence type="ECO:0000256" key="3">
    <source>
        <dbReference type="ARBA" id="ARBA00022679"/>
    </source>
</evidence>
<feature type="non-terminal residue" evidence="11">
    <location>
        <position position="1"/>
    </location>
</feature>
<keyword evidence="7 10" id="KW-0472">Membrane</keyword>
<dbReference type="PATRIC" id="fig|1076.23.peg.5857"/>
<keyword evidence="9" id="KW-1208">Phospholipid metabolism</keyword>
<evidence type="ECO:0000256" key="5">
    <source>
        <dbReference type="ARBA" id="ARBA00022989"/>
    </source>
</evidence>
<dbReference type="GO" id="GO:0005886">
    <property type="term" value="C:plasma membrane"/>
    <property type="evidence" value="ECO:0007669"/>
    <property type="project" value="InterPro"/>
</dbReference>
<evidence type="ECO:0000256" key="1">
    <source>
        <dbReference type="ARBA" id="ARBA00022475"/>
    </source>
</evidence>
<keyword evidence="4 10" id="KW-0812">Transmembrane</keyword>
<dbReference type="Pfam" id="PF02660">
    <property type="entry name" value="G3P_acyltransf"/>
    <property type="match status" value="1"/>
</dbReference>
<dbReference type="Proteomes" id="UP000032515">
    <property type="component" value="Unassembled WGS sequence"/>
</dbReference>
<proteinExistence type="predicted"/>
<dbReference type="GO" id="GO:0043772">
    <property type="term" value="F:acyl-phosphate glycerol-3-phosphate acyltransferase activity"/>
    <property type="evidence" value="ECO:0007669"/>
    <property type="project" value="InterPro"/>
</dbReference>
<evidence type="ECO:0000256" key="8">
    <source>
        <dbReference type="ARBA" id="ARBA00023209"/>
    </source>
</evidence>
<keyword evidence="8" id="KW-0594">Phospholipid biosynthesis</keyword>
<feature type="transmembrane region" description="Helical" evidence="10">
    <location>
        <begin position="33"/>
        <end position="56"/>
    </location>
</feature>
<evidence type="ECO:0000256" key="7">
    <source>
        <dbReference type="ARBA" id="ARBA00023136"/>
    </source>
</evidence>
<evidence type="ECO:0000256" key="6">
    <source>
        <dbReference type="ARBA" id="ARBA00023098"/>
    </source>
</evidence>
<keyword evidence="11" id="KW-0012">Acyltransferase</keyword>
<evidence type="ECO:0000256" key="10">
    <source>
        <dbReference type="SAM" id="Phobius"/>
    </source>
</evidence>
<evidence type="ECO:0000256" key="4">
    <source>
        <dbReference type="ARBA" id="ARBA00022692"/>
    </source>
</evidence>
<reference evidence="11 12" key="1">
    <citation type="submission" date="2014-11" db="EMBL/GenBank/DDBJ databases">
        <title>Genomics and ecophysiology of heterotrophic nitrogen fixing bacteria isolated from estuarine surface water.</title>
        <authorList>
            <person name="Bentzon-Tilia M."/>
            <person name="Severin I."/>
            <person name="Hansen L.H."/>
            <person name="Riemann L."/>
        </authorList>
    </citation>
    <scope>NUCLEOTIDE SEQUENCE [LARGE SCALE GENOMIC DNA]</scope>
    <source>
        <strain evidence="11 12">BAL398</strain>
    </source>
</reference>
<name>A0A0D7DZI8_RHOPL</name>
<evidence type="ECO:0000256" key="9">
    <source>
        <dbReference type="ARBA" id="ARBA00023264"/>
    </source>
</evidence>
<keyword evidence="3 11" id="KW-0808">Transferase</keyword>